<proteinExistence type="predicted"/>
<sequence>MNFQKTGHFVDRLMQHQGAPTRLLDFTKSPFIAAYFAFEHCTSRRDYNIAIWAINFSYLRQRSLEVLSQQFAEELKLSNNLINEEVFEKIFYLNKLYLVFPVEPFRLNRRYSLQQSIFVSTGTSEVPFMRQLSFLEDAMEPGSYKNRNACKNAKGSFEKSAADEYQ</sequence>
<name>A0A9X2XSX2_9BACT</name>
<dbReference type="RefSeq" id="WP_279295799.1">
    <property type="nucleotide sequence ID" value="NZ_JAOTIF010000002.1"/>
</dbReference>
<dbReference type="EMBL" id="JAOTIF010000002">
    <property type="protein sequence ID" value="MCU7548351.1"/>
    <property type="molecule type" value="Genomic_DNA"/>
</dbReference>
<organism evidence="2 3">
    <name type="scientific">Paraflavisolibacter caeni</name>
    <dbReference type="NCBI Taxonomy" id="2982496"/>
    <lineage>
        <taxon>Bacteria</taxon>
        <taxon>Pseudomonadati</taxon>
        <taxon>Bacteroidota</taxon>
        <taxon>Chitinophagia</taxon>
        <taxon>Chitinophagales</taxon>
        <taxon>Chitinophagaceae</taxon>
        <taxon>Paraflavisolibacter</taxon>
    </lineage>
</organism>
<accession>A0A9X2XSX2</accession>
<dbReference type="InterPro" id="IPR014966">
    <property type="entry name" value="FRG-dom"/>
</dbReference>
<evidence type="ECO:0000313" key="3">
    <source>
        <dbReference type="Proteomes" id="UP001155483"/>
    </source>
</evidence>
<evidence type="ECO:0000259" key="1">
    <source>
        <dbReference type="Pfam" id="PF08867"/>
    </source>
</evidence>
<dbReference type="AlphaFoldDB" id="A0A9X2XSX2"/>
<dbReference type="Proteomes" id="UP001155483">
    <property type="component" value="Unassembled WGS sequence"/>
</dbReference>
<comment type="caution">
    <text evidence="2">The sequence shown here is derived from an EMBL/GenBank/DDBJ whole genome shotgun (WGS) entry which is preliminary data.</text>
</comment>
<gene>
    <name evidence="2" type="ORF">OCK74_04455</name>
</gene>
<reference evidence="2" key="1">
    <citation type="submission" date="2022-09" db="EMBL/GenBank/DDBJ databases">
        <authorList>
            <person name="Yuan C."/>
            <person name="Ke Z."/>
        </authorList>
    </citation>
    <scope>NUCLEOTIDE SEQUENCE</scope>
    <source>
        <strain evidence="2">LB-8</strain>
    </source>
</reference>
<feature type="domain" description="FRG" evidence="1">
    <location>
        <begin position="12"/>
        <end position="41"/>
    </location>
</feature>
<dbReference type="Pfam" id="PF08867">
    <property type="entry name" value="FRG"/>
    <property type="match status" value="1"/>
</dbReference>
<evidence type="ECO:0000313" key="2">
    <source>
        <dbReference type="EMBL" id="MCU7548351.1"/>
    </source>
</evidence>
<reference evidence="2" key="2">
    <citation type="submission" date="2023-04" db="EMBL/GenBank/DDBJ databases">
        <title>Paracnuella aquatica gen. nov., sp. nov., a member of the family Chitinophagaceae isolated from a hot spring.</title>
        <authorList>
            <person name="Wang C."/>
        </authorList>
    </citation>
    <scope>NUCLEOTIDE SEQUENCE</scope>
    <source>
        <strain evidence="2">LB-8</strain>
    </source>
</reference>
<protein>
    <submittedName>
        <fullName evidence="2">FRG domain-containing protein</fullName>
    </submittedName>
</protein>
<keyword evidence="3" id="KW-1185">Reference proteome</keyword>